<dbReference type="EMBL" id="KV957610">
    <property type="protein sequence ID" value="PIO24640.1"/>
    <property type="molecule type" value="Genomic_DNA"/>
</dbReference>
<dbReference type="SUPFAM" id="SSF51735">
    <property type="entry name" value="NAD(P)-binding Rossmann-fold domains"/>
    <property type="match status" value="1"/>
</dbReference>
<organism evidence="2 3">
    <name type="scientific">Aquarana catesbeiana</name>
    <name type="common">American bullfrog</name>
    <name type="synonym">Rana catesbeiana</name>
    <dbReference type="NCBI Taxonomy" id="8400"/>
    <lineage>
        <taxon>Eukaryota</taxon>
        <taxon>Metazoa</taxon>
        <taxon>Chordata</taxon>
        <taxon>Craniata</taxon>
        <taxon>Vertebrata</taxon>
        <taxon>Euteleostomi</taxon>
        <taxon>Amphibia</taxon>
        <taxon>Batrachia</taxon>
        <taxon>Anura</taxon>
        <taxon>Neobatrachia</taxon>
        <taxon>Ranoidea</taxon>
        <taxon>Ranidae</taxon>
        <taxon>Aquarana</taxon>
    </lineage>
</organism>
<dbReference type="AlphaFoldDB" id="A0A2G9R9S0"/>
<name>A0A2G9R9S0_AQUCT</name>
<accession>A0A2G9R9S0</accession>
<dbReference type="InterPro" id="IPR011032">
    <property type="entry name" value="GroES-like_sf"/>
</dbReference>
<dbReference type="InterPro" id="IPR036291">
    <property type="entry name" value="NAD(P)-bd_dom_sf"/>
</dbReference>
<dbReference type="SUPFAM" id="SSF50129">
    <property type="entry name" value="GroES-like"/>
    <property type="match status" value="1"/>
</dbReference>
<gene>
    <name evidence="2" type="ORF">AB205_0123660</name>
</gene>
<evidence type="ECO:0000313" key="3">
    <source>
        <dbReference type="Proteomes" id="UP000228934"/>
    </source>
</evidence>
<dbReference type="OrthoDB" id="809632at2759"/>
<dbReference type="GO" id="GO:0047522">
    <property type="term" value="F:15-oxoprostaglandin 13-reductase [NAD(P)+] activity"/>
    <property type="evidence" value="ECO:0007669"/>
    <property type="project" value="TreeGrafter"/>
</dbReference>
<dbReference type="PANTHER" id="PTHR43205">
    <property type="entry name" value="PROSTAGLANDIN REDUCTASE"/>
    <property type="match status" value="1"/>
</dbReference>
<feature type="domain" description="Alcohol dehydrogenase-like C-terminal" evidence="1">
    <location>
        <begin position="111"/>
        <end position="181"/>
    </location>
</feature>
<dbReference type="InterPro" id="IPR045010">
    <property type="entry name" value="MDR_fam"/>
</dbReference>
<evidence type="ECO:0000259" key="1">
    <source>
        <dbReference type="Pfam" id="PF00107"/>
    </source>
</evidence>
<keyword evidence="3" id="KW-1185">Reference proteome</keyword>
<sequence length="358" mass="38333">MNEESAGSYLLIWKISEVLFSNGIGVVEKSKSNQLKVGDIVSDFNWPWQTKCILDGSSLKKLDPSLVDGHVSHYLGLLGSTGLTALIGIREQGHVTPGANQTMVVSGAAGGVGSLAGQIGHLLGCSRVIGICGTNEKCAFLTSELGFDEALNYKMPGLTYKLKACCPNGVDIYFDNVGGDISDIVISQGSDDVGTPADVSIGSQLLPPPFLLRETGSEALRLHSQFPTVHARSMLCFVNGPVAGEGTSEGPRGSEMKKNSHLVLCGQISQYNKSPPFTLEPQTENTLKERNITREMFLLLNYTNQFESATLQLSEWVRAGKLKAKETIVHGLENTAGAFLSMMKGGNIGKQIVQVAEQ</sequence>
<proteinExistence type="predicted"/>
<dbReference type="Gene3D" id="3.90.180.10">
    <property type="entry name" value="Medium-chain alcohol dehydrogenases, catalytic domain"/>
    <property type="match status" value="2"/>
</dbReference>
<dbReference type="Pfam" id="PF00107">
    <property type="entry name" value="ADH_zinc_N"/>
    <property type="match status" value="1"/>
</dbReference>
<dbReference type="PANTHER" id="PTHR43205:SF5">
    <property type="entry name" value="PROSTAGLANDIN REDUCTASE 2"/>
    <property type="match status" value="1"/>
</dbReference>
<reference evidence="3" key="1">
    <citation type="journal article" date="2017" name="Nat. Commun.">
        <title>The North American bullfrog draft genome provides insight into hormonal regulation of long noncoding RNA.</title>
        <authorList>
            <person name="Hammond S.A."/>
            <person name="Warren R.L."/>
            <person name="Vandervalk B.P."/>
            <person name="Kucuk E."/>
            <person name="Khan H."/>
            <person name="Gibb E.A."/>
            <person name="Pandoh P."/>
            <person name="Kirk H."/>
            <person name="Zhao Y."/>
            <person name="Jones M."/>
            <person name="Mungall A.J."/>
            <person name="Coope R."/>
            <person name="Pleasance S."/>
            <person name="Moore R.A."/>
            <person name="Holt R.A."/>
            <person name="Round J.M."/>
            <person name="Ohora S."/>
            <person name="Walle B.V."/>
            <person name="Veldhoen N."/>
            <person name="Helbing C.C."/>
            <person name="Birol I."/>
        </authorList>
    </citation>
    <scope>NUCLEOTIDE SEQUENCE [LARGE SCALE GENOMIC DNA]</scope>
</reference>
<dbReference type="Gene3D" id="3.40.50.720">
    <property type="entry name" value="NAD(P)-binding Rossmann-like Domain"/>
    <property type="match status" value="2"/>
</dbReference>
<protein>
    <recommendedName>
        <fullName evidence="1">Alcohol dehydrogenase-like C-terminal domain-containing protein</fullName>
    </recommendedName>
</protein>
<dbReference type="InterPro" id="IPR013149">
    <property type="entry name" value="ADH-like_C"/>
</dbReference>
<evidence type="ECO:0000313" key="2">
    <source>
        <dbReference type="EMBL" id="PIO24640.1"/>
    </source>
</evidence>
<dbReference type="GO" id="GO:0006693">
    <property type="term" value="P:prostaglandin metabolic process"/>
    <property type="evidence" value="ECO:0007669"/>
    <property type="project" value="TreeGrafter"/>
</dbReference>
<dbReference type="Proteomes" id="UP000228934">
    <property type="component" value="Unassembled WGS sequence"/>
</dbReference>